<dbReference type="InterPro" id="IPR026591">
    <property type="entry name" value="Sirtuin_cat_small_dom_sf"/>
</dbReference>
<keyword evidence="3" id="KW-1185">Reference proteome</keyword>
<dbReference type="InterPro" id="IPR026590">
    <property type="entry name" value="Ssirtuin_cat_dom"/>
</dbReference>
<dbReference type="KEGG" id="rgu:A4W93_01625"/>
<proteinExistence type="predicted"/>
<dbReference type="InterPro" id="IPR003000">
    <property type="entry name" value="Sirtuin"/>
</dbReference>
<dbReference type="Gene3D" id="3.40.50.1220">
    <property type="entry name" value="TPP-binding domain"/>
    <property type="match status" value="1"/>
</dbReference>
<dbReference type="PANTHER" id="PTHR11085:SF4">
    <property type="entry name" value="NAD-DEPENDENT PROTEIN DEACYLASE"/>
    <property type="match status" value="1"/>
</dbReference>
<dbReference type="Gene3D" id="3.30.1600.10">
    <property type="entry name" value="SIR2/SIRT2 'Small Domain"/>
    <property type="match status" value="1"/>
</dbReference>
<dbReference type="RefSeq" id="WP_085748960.1">
    <property type="nucleotide sequence ID" value="NZ_BSPR01000012.1"/>
</dbReference>
<dbReference type="Pfam" id="PF02146">
    <property type="entry name" value="SIR2"/>
    <property type="match status" value="1"/>
</dbReference>
<dbReference type="OrthoDB" id="9800582at2"/>
<dbReference type="STRING" id="946333.A4W93_01625"/>
<dbReference type="GO" id="GO:0070403">
    <property type="term" value="F:NAD+ binding"/>
    <property type="evidence" value="ECO:0007669"/>
    <property type="project" value="InterPro"/>
</dbReference>
<protein>
    <submittedName>
        <fullName evidence="2">NAD-dependent deacylase</fullName>
    </submittedName>
</protein>
<evidence type="ECO:0000313" key="2">
    <source>
        <dbReference type="EMBL" id="ARN18720.1"/>
    </source>
</evidence>
<dbReference type="InterPro" id="IPR029035">
    <property type="entry name" value="DHS-like_NAD/FAD-binding_dom"/>
</dbReference>
<reference evidence="2 3" key="1">
    <citation type="submission" date="2016-04" db="EMBL/GenBank/DDBJ databases">
        <title>Complete genome sequence of natural rubber-degrading, novel Gram-negative bacterium, Rhizobacter gummiphilus strain NS21.</title>
        <authorList>
            <person name="Tabata M."/>
            <person name="Kasai D."/>
            <person name="Fukuda M."/>
        </authorList>
    </citation>
    <scope>NUCLEOTIDE SEQUENCE [LARGE SCALE GENOMIC DNA]</scope>
    <source>
        <strain evidence="2 3">NS21</strain>
    </source>
</reference>
<gene>
    <name evidence="2" type="ORF">A4W93_01625</name>
</gene>
<accession>A0A1W6L3E0</accession>
<dbReference type="InterPro" id="IPR050134">
    <property type="entry name" value="NAD-dep_sirtuin_deacylases"/>
</dbReference>
<name>A0A1W6L3E0_9BURK</name>
<dbReference type="EMBL" id="CP015118">
    <property type="protein sequence ID" value="ARN18720.1"/>
    <property type="molecule type" value="Genomic_DNA"/>
</dbReference>
<evidence type="ECO:0000256" key="1">
    <source>
        <dbReference type="PROSITE-ProRule" id="PRU00236"/>
    </source>
</evidence>
<comment type="caution">
    <text evidence="1">Lacks conserved residue(s) required for the propagation of feature annotation.</text>
</comment>
<sequence length="237" mass="25913">MSSTFANPLKVVVLSGAGISAESGLSTFRGAGGLWRQHRFEDLASPGGFARDPQLVLDFYNQRRRDAWAAEPNAAHRALARLESTHEVVVITQNVDALHERAGSTRVLHVHGELAYARGQREGGHRVRLDDRPIALGDLCPRGSQLRPDVVWFGENVRFLDEARDHLRGAAKVLVVGTSLSVWPVAGLVHEAPDAAEKVLVALEVDSPPPRFEFLRDLASEAVPGLVDRWQAEARSS</sequence>
<evidence type="ECO:0000313" key="3">
    <source>
        <dbReference type="Proteomes" id="UP000193427"/>
    </source>
</evidence>
<dbReference type="GO" id="GO:0017136">
    <property type="term" value="F:histone deacetylase activity, NAD-dependent"/>
    <property type="evidence" value="ECO:0007669"/>
    <property type="project" value="TreeGrafter"/>
</dbReference>
<dbReference type="Proteomes" id="UP000193427">
    <property type="component" value="Chromosome"/>
</dbReference>
<organism evidence="2 3">
    <name type="scientific">Piscinibacter gummiphilus</name>
    <dbReference type="NCBI Taxonomy" id="946333"/>
    <lineage>
        <taxon>Bacteria</taxon>
        <taxon>Pseudomonadati</taxon>
        <taxon>Pseudomonadota</taxon>
        <taxon>Betaproteobacteria</taxon>
        <taxon>Burkholderiales</taxon>
        <taxon>Sphaerotilaceae</taxon>
        <taxon>Piscinibacter</taxon>
    </lineage>
</organism>
<dbReference type="SUPFAM" id="SSF52467">
    <property type="entry name" value="DHS-like NAD/FAD-binding domain"/>
    <property type="match status" value="1"/>
</dbReference>
<dbReference type="AlphaFoldDB" id="A0A1W6L3E0"/>
<dbReference type="PANTHER" id="PTHR11085">
    <property type="entry name" value="NAD-DEPENDENT PROTEIN DEACYLASE SIRTUIN-5, MITOCHONDRIAL-RELATED"/>
    <property type="match status" value="1"/>
</dbReference>
<dbReference type="PROSITE" id="PS50305">
    <property type="entry name" value="SIRTUIN"/>
    <property type="match status" value="1"/>
</dbReference>